<dbReference type="GeneID" id="66578894"/>
<accession>A0A395WAB9</accession>
<dbReference type="GO" id="GO:0008168">
    <property type="term" value="F:methyltransferase activity"/>
    <property type="evidence" value="ECO:0007669"/>
    <property type="project" value="UniProtKB-KW"/>
</dbReference>
<protein>
    <submittedName>
        <fullName evidence="5">Adenine methyltransferase</fullName>
    </submittedName>
</protein>
<dbReference type="PANTHER" id="PTHR12829">
    <property type="entry name" value="N6-ADENOSINE-METHYLTRANSFERASE"/>
    <property type="match status" value="1"/>
</dbReference>
<evidence type="ECO:0000256" key="1">
    <source>
        <dbReference type="ARBA" id="ARBA00022603"/>
    </source>
</evidence>
<evidence type="ECO:0000256" key="4">
    <source>
        <dbReference type="PROSITE-ProRule" id="PRU00489"/>
    </source>
</evidence>
<name>A0A395WAB9_9FIRM</name>
<dbReference type="PANTHER" id="PTHR12829:SF7">
    <property type="entry name" value="N6-ADENOSINE-METHYLTRANSFERASE CATALYTIC SUBUNIT"/>
    <property type="match status" value="1"/>
</dbReference>
<sequence length="181" mass="20807">MKKYQIIYADPPWSYRVWRKKEHGRTAESHYSTMTIEDIRTLPVGQLADKNCILFLWVTFPVIREAFTVIDAWGFTYKTVAFCWVKQNRKSPSLFWGLGHWTRANAELCLLATKGSPKRQSARVHQIVMTPVEAHSKKPDVVRDKIVALAGDVPRIELFARQATPGWDVWGNEVDSSVSFL</sequence>
<comment type="similarity">
    <text evidence="4">Belongs to the MT-A70-like family.</text>
</comment>
<evidence type="ECO:0000313" key="5">
    <source>
        <dbReference type="EMBL" id="RGU93055.1"/>
    </source>
</evidence>
<dbReference type="AlphaFoldDB" id="A0A395WAB9"/>
<dbReference type="Proteomes" id="UP000265489">
    <property type="component" value="Unassembled WGS sequence"/>
</dbReference>
<keyword evidence="2 5" id="KW-0808">Transferase</keyword>
<organism evidence="5 6">
    <name type="scientific">Holdemanella biformis</name>
    <dbReference type="NCBI Taxonomy" id="1735"/>
    <lineage>
        <taxon>Bacteria</taxon>
        <taxon>Bacillati</taxon>
        <taxon>Bacillota</taxon>
        <taxon>Erysipelotrichia</taxon>
        <taxon>Erysipelotrichales</taxon>
        <taxon>Erysipelotrichaceae</taxon>
        <taxon>Holdemanella</taxon>
    </lineage>
</organism>
<dbReference type="InterPro" id="IPR029063">
    <property type="entry name" value="SAM-dependent_MTases_sf"/>
</dbReference>
<keyword evidence="1 5" id="KW-0489">Methyltransferase</keyword>
<reference evidence="5 6" key="1">
    <citation type="submission" date="2018-08" db="EMBL/GenBank/DDBJ databases">
        <title>A genome reference for cultivated species of the human gut microbiota.</title>
        <authorList>
            <person name="Zou Y."/>
            <person name="Xue W."/>
            <person name="Luo G."/>
        </authorList>
    </citation>
    <scope>NUCLEOTIDE SEQUENCE [LARGE SCALE GENOMIC DNA]</scope>
    <source>
        <strain evidence="5 6">AF15-20</strain>
    </source>
</reference>
<evidence type="ECO:0000256" key="2">
    <source>
        <dbReference type="ARBA" id="ARBA00022679"/>
    </source>
</evidence>
<dbReference type="PROSITE" id="PS51143">
    <property type="entry name" value="MT_A70"/>
    <property type="match status" value="1"/>
</dbReference>
<dbReference type="SUPFAM" id="SSF53335">
    <property type="entry name" value="S-adenosyl-L-methionine-dependent methyltransferases"/>
    <property type="match status" value="1"/>
</dbReference>
<keyword evidence="3" id="KW-0949">S-adenosyl-L-methionine</keyword>
<dbReference type="Pfam" id="PF05063">
    <property type="entry name" value="MT-A70"/>
    <property type="match status" value="1"/>
</dbReference>
<dbReference type="InterPro" id="IPR002052">
    <property type="entry name" value="DNA_methylase_N6_adenine_CS"/>
</dbReference>
<dbReference type="GO" id="GO:0003676">
    <property type="term" value="F:nucleic acid binding"/>
    <property type="evidence" value="ECO:0007669"/>
    <property type="project" value="InterPro"/>
</dbReference>
<dbReference type="EMBL" id="QRYQ01000004">
    <property type="protein sequence ID" value="RGU93055.1"/>
    <property type="molecule type" value="Genomic_DNA"/>
</dbReference>
<proteinExistence type="inferred from homology"/>
<comment type="caution">
    <text evidence="5">The sequence shown here is derived from an EMBL/GenBank/DDBJ whole genome shotgun (WGS) entry which is preliminary data.</text>
</comment>
<evidence type="ECO:0000313" key="6">
    <source>
        <dbReference type="Proteomes" id="UP000265489"/>
    </source>
</evidence>
<dbReference type="InterPro" id="IPR007757">
    <property type="entry name" value="MT-A70-like"/>
</dbReference>
<dbReference type="PROSITE" id="PS00092">
    <property type="entry name" value="N6_MTASE"/>
    <property type="match status" value="1"/>
</dbReference>
<dbReference type="GO" id="GO:0032259">
    <property type="term" value="P:methylation"/>
    <property type="evidence" value="ECO:0007669"/>
    <property type="project" value="UniProtKB-KW"/>
</dbReference>
<evidence type="ECO:0000256" key="3">
    <source>
        <dbReference type="ARBA" id="ARBA00022691"/>
    </source>
</evidence>
<gene>
    <name evidence="5" type="ORF">DWW32_03525</name>
</gene>
<dbReference type="RefSeq" id="WP_118324779.1">
    <property type="nucleotide sequence ID" value="NZ_QRYH01000003.1"/>
</dbReference>